<dbReference type="Pfam" id="PF00202">
    <property type="entry name" value="Aminotran_3"/>
    <property type="match status" value="1"/>
</dbReference>
<dbReference type="InterPro" id="IPR015424">
    <property type="entry name" value="PyrdxlP-dep_Trfase"/>
</dbReference>
<keyword evidence="4" id="KW-1185">Reference proteome</keyword>
<dbReference type="AlphaFoldDB" id="A0A553I4I2"/>
<dbReference type="InterPro" id="IPR015421">
    <property type="entry name" value="PyrdxlP-dep_Trfase_major"/>
</dbReference>
<reference evidence="4" key="1">
    <citation type="submission" date="2019-06" db="EMBL/GenBank/DDBJ databases">
        <title>Draft genome sequence of the griseofulvin-producing fungus Xylaria cubensis strain G536.</title>
        <authorList>
            <person name="Mead M.E."/>
            <person name="Raja H.A."/>
            <person name="Steenwyk J.L."/>
            <person name="Knowles S.L."/>
            <person name="Oberlies N.H."/>
            <person name="Rokas A."/>
        </authorList>
    </citation>
    <scope>NUCLEOTIDE SEQUENCE [LARGE SCALE GENOMIC DNA]</scope>
    <source>
        <strain evidence="4">G536</strain>
    </source>
</reference>
<dbReference type="STRING" id="2512241.A0A553I4I2"/>
<dbReference type="GO" id="GO:0030170">
    <property type="term" value="F:pyridoxal phosphate binding"/>
    <property type="evidence" value="ECO:0007669"/>
    <property type="project" value="InterPro"/>
</dbReference>
<name>A0A553I4I2_9PEZI</name>
<evidence type="ECO:0008006" key="5">
    <source>
        <dbReference type="Google" id="ProtNLM"/>
    </source>
</evidence>
<evidence type="ECO:0000313" key="4">
    <source>
        <dbReference type="Proteomes" id="UP000319160"/>
    </source>
</evidence>
<dbReference type="Gene3D" id="3.40.640.10">
    <property type="entry name" value="Type I PLP-dependent aspartate aminotransferase-like (Major domain)"/>
    <property type="match status" value="1"/>
</dbReference>
<protein>
    <recommendedName>
        <fullName evidence="5">Pyridoxal phosphate-dependent transferase</fullName>
    </recommendedName>
</protein>
<dbReference type="Proteomes" id="UP000319160">
    <property type="component" value="Unassembled WGS sequence"/>
</dbReference>
<keyword evidence="1 2" id="KW-0663">Pyridoxal phosphate</keyword>
<dbReference type="InterPro" id="IPR015422">
    <property type="entry name" value="PyrdxlP-dep_Trfase_small"/>
</dbReference>
<dbReference type="GO" id="GO:0008483">
    <property type="term" value="F:transaminase activity"/>
    <property type="evidence" value="ECO:0007669"/>
    <property type="project" value="InterPro"/>
</dbReference>
<dbReference type="EMBL" id="VFLP01000018">
    <property type="protein sequence ID" value="TRX95073.1"/>
    <property type="molecule type" value="Genomic_DNA"/>
</dbReference>
<comment type="similarity">
    <text evidence="2">Belongs to the class-III pyridoxal-phosphate-dependent aminotransferase family.</text>
</comment>
<evidence type="ECO:0000256" key="1">
    <source>
        <dbReference type="ARBA" id="ARBA00022898"/>
    </source>
</evidence>
<dbReference type="OrthoDB" id="406765at2759"/>
<organism evidence="3 4">
    <name type="scientific">Xylaria flabelliformis</name>
    <dbReference type="NCBI Taxonomy" id="2512241"/>
    <lineage>
        <taxon>Eukaryota</taxon>
        <taxon>Fungi</taxon>
        <taxon>Dikarya</taxon>
        <taxon>Ascomycota</taxon>
        <taxon>Pezizomycotina</taxon>
        <taxon>Sordariomycetes</taxon>
        <taxon>Xylariomycetidae</taxon>
        <taxon>Xylariales</taxon>
        <taxon>Xylariaceae</taxon>
        <taxon>Xylaria</taxon>
    </lineage>
</organism>
<dbReference type="Gene3D" id="3.90.1150.10">
    <property type="entry name" value="Aspartate Aminotransferase, domain 1"/>
    <property type="match status" value="1"/>
</dbReference>
<comment type="caution">
    <text evidence="3">The sequence shown here is derived from an EMBL/GenBank/DDBJ whole genome shotgun (WGS) entry which is preliminary data.</text>
</comment>
<evidence type="ECO:0000256" key="2">
    <source>
        <dbReference type="RuleBase" id="RU003560"/>
    </source>
</evidence>
<evidence type="ECO:0000313" key="3">
    <source>
        <dbReference type="EMBL" id="TRX95073.1"/>
    </source>
</evidence>
<dbReference type="InterPro" id="IPR005814">
    <property type="entry name" value="Aminotrans_3"/>
</dbReference>
<accession>A0A553I4I2</accession>
<gene>
    <name evidence="3" type="ORF">FHL15_004158</name>
</gene>
<dbReference type="SUPFAM" id="SSF53383">
    <property type="entry name" value="PLP-dependent transferases"/>
    <property type="match status" value="1"/>
</dbReference>
<proteinExistence type="inferred from homology"/>
<sequence length="504" mass="56112">MGSLPAKPDAPLDHDFHSAWGSVYTNRSTVGDKDILPLWQQYAVDKGAVDRKYHSILSEYTELFRKVFGGYYPISMHAHATDSLMPTTIASLILNTAATSPLVLDSETLRPKANEKPEETGMRVRDFALNFLGWTETHVLSPTFVVADNIYGAGYGPLAHASKEWETSAIASGPKPIVVNMREADEKTLNAQFAEAKAKGAIAVVFDMVSTEDGLVFTPEKFGLVKACCARNRLLLIVDETMTAMRCGAPFAFQRPEYAREGVEYQPDLVIFGKGIGVSGIAISFDGVTTKGLTYTKEEDIRQTIRYWRALVSRPIRLPILLEALSILRASVDENWPEQSERIGEAIRDVLGELDPSTKEPGAVQGLGAVIAIDRNIALQYRIMCAIRRRSPWARLLPKLSSTSADREGLMRQVFGQESKEQRQLLSQEAEKCDAIPLWCFVCGIESTEKDWCRKCYLSSCNNELNTNTKLSQLIEYSRLRIQPTTANAVKNLRYERDGTSLDV</sequence>